<dbReference type="GO" id="GO:0046930">
    <property type="term" value="C:pore complex"/>
    <property type="evidence" value="ECO:0007669"/>
    <property type="project" value="UniProtKB-KW"/>
</dbReference>
<dbReference type="GO" id="GO:0009279">
    <property type="term" value="C:cell outer membrane"/>
    <property type="evidence" value="ECO:0007669"/>
    <property type="project" value="UniProtKB-SubCell"/>
</dbReference>
<dbReference type="Proteomes" id="UP000292120">
    <property type="component" value="Unassembled WGS sequence"/>
</dbReference>
<dbReference type="AlphaFoldDB" id="A0A4V2JFP4"/>
<keyword evidence="6 11" id="KW-0732">Signal</keyword>
<evidence type="ECO:0000256" key="7">
    <source>
        <dbReference type="ARBA" id="ARBA00023065"/>
    </source>
</evidence>
<keyword evidence="10" id="KW-0998">Cell outer membrane</keyword>
<dbReference type="Pfam" id="PF13609">
    <property type="entry name" value="Porin_4"/>
    <property type="match status" value="1"/>
</dbReference>
<evidence type="ECO:0000313" key="13">
    <source>
        <dbReference type="EMBL" id="TBO31298.1"/>
    </source>
</evidence>
<evidence type="ECO:0000256" key="8">
    <source>
        <dbReference type="ARBA" id="ARBA00023114"/>
    </source>
</evidence>
<dbReference type="PANTHER" id="PTHR34501">
    <property type="entry name" value="PROTEIN YDDL-RELATED"/>
    <property type="match status" value="1"/>
</dbReference>
<keyword evidence="5" id="KW-0812">Transmembrane</keyword>
<proteinExistence type="predicted"/>
<evidence type="ECO:0000256" key="4">
    <source>
        <dbReference type="ARBA" id="ARBA00022452"/>
    </source>
</evidence>
<gene>
    <name evidence="13" type="ORF">EYS42_08610</name>
</gene>
<name>A0A4V2JFP4_9BURK</name>
<evidence type="ECO:0000256" key="1">
    <source>
        <dbReference type="ARBA" id="ARBA00004571"/>
    </source>
</evidence>
<evidence type="ECO:0000256" key="5">
    <source>
        <dbReference type="ARBA" id="ARBA00022692"/>
    </source>
</evidence>
<evidence type="ECO:0000256" key="10">
    <source>
        <dbReference type="ARBA" id="ARBA00023237"/>
    </source>
</evidence>
<evidence type="ECO:0000256" key="9">
    <source>
        <dbReference type="ARBA" id="ARBA00023136"/>
    </source>
</evidence>
<comment type="caution">
    <text evidence="13">The sequence shown here is derived from an EMBL/GenBank/DDBJ whole genome shotgun (WGS) entry which is preliminary data.</text>
</comment>
<keyword evidence="8" id="KW-0626">Porin</keyword>
<dbReference type="GO" id="GO:0015288">
    <property type="term" value="F:porin activity"/>
    <property type="evidence" value="ECO:0007669"/>
    <property type="project" value="UniProtKB-KW"/>
</dbReference>
<dbReference type="PROSITE" id="PS51257">
    <property type="entry name" value="PROKAR_LIPOPROTEIN"/>
    <property type="match status" value="1"/>
</dbReference>
<evidence type="ECO:0000259" key="12">
    <source>
        <dbReference type="Pfam" id="PF13609"/>
    </source>
</evidence>
<dbReference type="PANTHER" id="PTHR34501:SF9">
    <property type="entry name" value="MAJOR OUTER MEMBRANE PROTEIN P.IA"/>
    <property type="match status" value="1"/>
</dbReference>
<evidence type="ECO:0000256" key="2">
    <source>
        <dbReference type="ARBA" id="ARBA00011233"/>
    </source>
</evidence>
<reference evidence="13 14" key="1">
    <citation type="submission" date="2019-02" db="EMBL/GenBank/DDBJ databases">
        <title>Aquabacterium sp. strain KMB7.</title>
        <authorList>
            <person name="Chen W.-M."/>
        </authorList>
    </citation>
    <scope>NUCLEOTIDE SEQUENCE [LARGE SCALE GENOMIC DNA]</scope>
    <source>
        <strain evidence="13 14">KMB7</strain>
    </source>
</reference>
<evidence type="ECO:0000256" key="3">
    <source>
        <dbReference type="ARBA" id="ARBA00022448"/>
    </source>
</evidence>
<organism evidence="13 14">
    <name type="scientific">Aquabacterium lacunae</name>
    <dbReference type="NCBI Taxonomy" id="2528630"/>
    <lineage>
        <taxon>Bacteria</taxon>
        <taxon>Pseudomonadati</taxon>
        <taxon>Pseudomonadota</taxon>
        <taxon>Betaproteobacteria</taxon>
        <taxon>Burkholderiales</taxon>
        <taxon>Aquabacterium</taxon>
    </lineage>
</organism>
<evidence type="ECO:0000313" key="14">
    <source>
        <dbReference type="Proteomes" id="UP000292120"/>
    </source>
</evidence>
<keyword evidence="7" id="KW-0406">Ion transport</keyword>
<keyword evidence="3" id="KW-0813">Transport</keyword>
<dbReference type="EMBL" id="SIXI01000003">
    <property type="protein sequence ID" value="TBO31298.1"/>
    <property type="molecule type" value="Genomic_DNA"/>
</dbReference>
<dbReference type="InterPro" id="IPR033900">
    <property type="entry name" value="Gram_neg_porin_domain"/>
</dbReference>
<keyword evidence="14" id="KW-1185">Reference proteome</keyword>
<dbReference type="CDD" id="cd00342">
    <property type="entry name" value="gram_neg_porins"/>
    <property type="match status" value="1"/>
</dbReference>
<feature type="signal peptide" evidence="11">
    <location>
        <begin position="1"/>
        <end position="24"/>
    </location>
</feature>
<dbReference type="SUPFAM" id="SSF56935">
    <property type="entry name" value="Porins"/>
    <property type="match status" value="1"/>
</dbReference>
<protein>
    <submittedName>
        <fullName evidence="13">Porin</fullName>
    </submittedName>
</protein>
<keyword evidence="4" id="KW-1134">Transmembrane beta strand</keyword>
<feature type="chain" id="PRO_5020748628" evidence="11">
    <location>
        <begin position="25"/>
        <end position="375"/>
    </location>
</feature>
<dbReference type="GO" id="GO:0006811">
    <property type="term" value="P:monoatomic ion transport"/>
    <property type="evidence" value="ECO:0007669"/>
    <property type="project" value="UniProtKB-KW"/>
</dbReference>
<comment type="subcellular location">
    <subcellularLocation>
        <location evidence="1">Cell outer membrane</location>
        <topology evidence="1">Multi-pass membrane protein</topology>
    </subcellularLocation>
</comment>
<accession>A0A4V2JFP4</accession>
<dbReference type="OrthoDB" id="8951346at2"/>
<dbReference type="InterPro" id="IPR050298">
    <property type="entry name" value="Gram-neg_bact_OMP"/>
</dbReference>
<evidence type="ECO:0000256" key="11">
    <source>
        <dbReference type="SAM" id="SignalP"/>
    </source>
</evidence>
<feature type="domain" description="Porin" evidence="12">
    <location>
        <begin position="15"/>
        <end position="353"/>
    </location>
</feature>
<comment type="subunit">
    <text evidence="2">Homotrimer.</text>
</comment>
<keyword evidence="9" id="KW-0472">Membrane</keyword>
<dbReference type="RefSeq" id="WP_130967753.1">
    <property type="nucleotide sequence ID" value="NZ_SIXI01000003.1"/>
</dbReference>
<sequence>MRLSFSRRLCVSLCLAFSTSACLAAEAQVYGVLDLNLASYRPSYQGSLTGAQFDPGTIANRRSTAVGTGGRGMSFVGFSAQERLGDSAKVMVQLEAALAGDTGAVSDRNFWHRQARVGIQDSDWGALWAGRSITLLAKTYQDFSPLGESPYNPALRLLQDHIPSLDLYGRQLVNSGVIGAAQGGAREAMAATSWSNSLTLTLPTIEDLDALSVGLQWGAREGDANGHNIGVALRYDGEVVDTAYAFQSVKAGLASSPSMRNDLWVAATAIDLDPVKLFMQVGQNKVEFGGATIRANYQMLGAQMLLTSSDVVHASLGLLNNKPLDTRHRWMTLGYERQFSKDTQAYTDLVYERLDLVGLELDPGLTLVLGVRHRY</sequence>
<dbReference type="InterPro" id="IPR023614">
    <property type="entry name" value="Porin_dom_sf"/>
</dbReference>
<evidence type="ECO:0000256" key="6">
    <source>
        <dbReference type="ARBA" id="ARBA00022729"/>
    </source>
</evidence>
<dbReference type="Gene3D" id="2.40.160.10">
    <property type="entry name" value="Porin"/>
    <property type="match status" value="1"/>
</dbReference>